<evidence type="ECO:0000313" key="3">
    <source>
        <dbReference type="Proteomes" id="UP000019375"/>
    </source>
</evidence>
<dbReference type="AlphaFoldDB" id="A0A8J2T8X1"/>
<name>A0A8J2T8X1_ZYGB2</name>
<dbReference type="EMBL" id="HG316462">
    <property type="protein sequence ID" value="CDF90904.1"/>
    <property type="molecule type" value="Genomic_DNA"/>
</dbReference>
<gene>
    <name evidence="2" type="ORF">BN860_00364g</name>
</gene>
<keyword evidence="3" id="KW-1185">Reference proteome</keyword>
<organism evidence="2 3">
    <name type="scientific">Zygosaccharomyces bailii (strain CLIB 213 / ATCC 58445 / CBS 680 / BCRC 21525 / NBRC 1098 / NCYC 1416 / NRRL Y-2227)</name>
    <dbReference type="NCBI Taxonomy" id="1333698"/>
    <lineage>
        <taxon>Eukaryota</taxon>
        <taxon>Fungi</taxon>
        <taxon>Dikarya</taxon>
        <taxon>Ascomycota</taxon>
        <taxon>Saccharomycotina</taxon>
        <taxon>Saccharomycetes</taxon>
        <taxon>Saccharomycetales</taxon>
        <taxon>Saccharomycetaceae</taxon>
        <taxon>Zygosaccharomyces</taxon>
    </lineage>
</organism>
<protein>
    <submittedName>
        <fullName evidence="2">ZYBA0S09-00364g1_1</fullName>
    </submittedName>
</protein>
<feature type="region of interest" description="Disordered" evidence="1">
    <location>
        <begin position="1"/>
        <end position="31"/>
    </location>
</feature>
<accession>A0A8J2T8X1</accession>
<dbReference type="OrthoDB" id="4036276at2759"/>
<feature type="compositionally biased region" description="Polar residues" evidence="1">
    <location>
        <begin position="1"/>
        <end position="25"/>
    </location>
</feature>
<evidence type="ECO:0000313" key="2">
    <source>
        <dbReference type="EMBL" id="CDF90904.1"/>
    </source>
</evidence>
<reference evidence="3" key="1">
    <citation type="journal article" date="2013" name="Genome Announc.">
        <title>Genome sequence of the food spoilage yeast Zygosaccharomyces bailii CLIB 213(T).</title>
        <authorList>
            <person name="Galeote V."/>
            <person name="Bigey F."/>
            <person name="Devillers H."/>
            <person name="Neuveglise C."/>
            <person name="Dequin S."/>
        </authorList>
    </citation>
    <scope>NUCLEOTIDE SEQUENCE [LARGE SCALE GENOMIC DNA]</scope>
    <source>
        <strain evidence="3">CLIB 213 / ATCC 58445 / CBS 680 / CCRC 21525 / NBRC 1098 / NCYC 1416 / NRRL Y-2227</strain>
    </source>
</reference>
<proteinExistence type="predicted"/>
<sequence>MDFTSDSKLGSQHSAEPSASTTASVTGLDAEQERVLELQDRRDELLERRRTLREEVERLEGEQQGIGIGRDTVFRRTALLDLAELVPESNPKLPSVLTLDGSTEVEEELRYKHDCLPLLNMDLRLKYLKEMYPHVSLSMQDSRTLVAEFHRMAQDPFQLQLKLSGGEVTLSENVRWVLGPLKTMQNPTAVLQGCYEFDRLRCRREMLFQEISTFAGSKGISSHTSGSLLSLERGALNLQFRFEIDIQEKFLFPHTRLESRLLKNSIPVSTPDVQSVLEGLMQEYGVLPGIVELCKACFT</sequence>
<dbReference type="Proteomes" id="UP000019375">
    <property type="component" value="Unassembled WGS sequence"/>
</dbReference>
<evidence type="ECO:0000256" key="1">
    <source>
        <dbReference type="SAM" id="MobiDB-lite"/>
    </source>
</evidence>